<organism evidence="3 4">
    <name type="scientific">Chrysochromulina tobinii</name>
    <dbReference type="NCBI Taxonomy" id="1460289"/>
    <lineage>
        <taxon>Eukaryota</taxon>
        <taxon>Haptista</taxon>
        <taxon>Haptophyta</taxon>
        <taxon>Prymnesiophyceae</taxon>
        <taxon>Prymnesiales</taxon>
        <taxon>Chrysochromulinaceae</taxon>
        <taxon>Chrysochromulina</taxon>
    </lineage>
</organism>
<dbReference type="InterPro" id="IPR028651">
    <property type="entry name" value="ING_fam"/>
</dbReference>
<dbReference type="CDD" id="cd20393">
    <property type="entry name" value="Tudor_SGF29_rpt1"/>
    <property type="match status" value="1"/>
</dbReference>
<name>A0A0M0JIE5_9EUKA</name>
<dbReference type="PROSITE" id="PS51518">
    <property type="entry name" value="SGF29_C"/>
    <property type="match status" value="1"/>
</dbReference>
<dbReference type="EMBL" id="JWZX01002875">
    <property type="protein sequence ID" value="KOO26260.1"/>
    <property type="molecule type" value="Genomic_DNA"/>
</dbReference>
<dbReference type="Gene3D" id="2.30.30.140">
    <property type="match status" value="1"/>
</dbReference>
<accession>A0A0M0JIE5</accession>
<proteinExistence type="predicted"/>
<feature type="region of interest" description="Disordered" evidence="1">
    <location>
        <begin position="183"/>
        <end position="225"/>
    </location>
</feature>
<keyword evidence="4" id="KW-1185">Reference proteome</keyword>
<evidence type="ECO:0000256" key="1">
    <source>
        <dbReference type="SAM" id="MobiDB-lite"/>
    </source>
</evidence>
<feature type="compositionally biased region" description="Polar residues" evidence="1">
    <location>
        <begin position="141"/>
        <end position="151"/>
    </location>
</feature>
<dbReference type="Proteomes" id="UP000037460">
    <property type="component" value="Unassembled WGS sequence"/>
</dbReference>
<evidence type="ECO:0000259" key="2">
    <source>
        <dbReference type="PROSITE" id="PS51518"/>
    </source>
</evidence>
<feature type="region of interest" description="Disordered" evidence="1">
    <location>
        <begin position="135"/>
        <end position="158"/>
    </location>
</feature>
<dbReference type="InterPro" id="IPR010750">
    <property type="entry name" value="SGF29_tudor-like_dom"/>
</dbReference>
<gene>
    <name evidence="3" type="ORF">Ctob_008309</name>
</gene>
<dbReference type="CDD" id="cd16858">
    <property type="entry name" value="ING_ING3_Yng2p"/>
    <property type="match status" value="1"/>
</dbReference>
<dbReference type="PANTHER" id="PTHR10333">
    <property type="entry name" value="INHIBITOR OF GROWTH PROTEIN"/>
    <property type="match status" value="1"/>
</dbReference>
<dbReference type="Gene3D" id="6.10.140.1740">
    <property type="match status" value="1"/>
</dbReference>
<protein>
    <recommendedName>
        <fullName evidence="2">SGF29 C-terminal domain-containing protein</fullName>
    </recommendedName>
</protein>
<dbReference type="Pfam" id="PF12998">
    <property type="entry name" value="ING"/>
    <property type="match status" value="1"/>
</dbReference>
<dbReference type="InterPro" id="IPR047288">
    <property type="entry name" value="Tudor_SGF29_rpt1"/>
</dbReference>
<dbReference type="OrthoDB" id="10265994at2759"/>
<sequence>MPRKQPAAPQTSSEVALDGNESYLDNFLNSVIDEANLPGELKRYLGQLRELDTQSQELFERMQRLSKNHIAKAKRSVQDGREPDEEYLAKARRTYRELVDIDEEKVSLAEQMHVEVTKHFSHCSSELRKFEEELKEKGQLKTPQMKTQLARQDSASNDADAAGAASSFAAAGDAVPLAAAVAAGRRGRQGSMGGTGSGGQPEQPTSANSHKRGRGRKVSFKEAERQRAVAEAMAEERVAPPPSVQGFHYNDSELPVAPREECNLPLCGAVPAAPDYMIPDGSKVCAKPPSNKMQPQDWILATILRYSPATNKYTILDEDDADADPWAESSGPPKDYLVEFEDESEESGRSAPMRVPTKYILRMPV</sequence>
<reference evidence="4" key="1">
    <citation type="journal article" date="2015" name="PLoS Genet.">
        <title>Genome Sequence and Transcriptome Analyses of Chrysochromulina tobin: Metabolic Tools for Enhanced Algal Fitness in the Prominent Order Prymnesiales (Haptophyceae).</title>
        <authorList>
            <person name="Hovde B.T."/>
            <person name="Deodato C.R."/>
            <person name="Hunsperger H.M."/>
            <person name="Ryken S.A."/>
            <person name="Yost W."/>
            <person name="Jha R.K."/>
            <person name="Patterson J."/>
            <person name="Monnat R.J. Jr."/>
            <person name="Barlow S.B."/>
            <person name="Starkenburg S.R."/>
            <person name="Cattolico R.A."/>
        </authorList>
    </citation>
    <scope>NUCLEOTIDE SEQUENCE</scope>
    <source>
        <strain evidence="4">CCMP291</strain>
    </source>
</reference>
<comment type="caution">
    <text evidence="3">The sequence shown here is derived from an EMBL/GenBank/DDBJ whole genome shotgun (WGS) entry which is preliminary data.</text>
</comment>
<dbReference type="AlphaFoldDB" id="A0A0M0JIE5"/>
<evidence type="ECO:0000313" key="3">
    <source>
        <dbReference type="EMBL" id="KOO26260.1"/>
    </source>
</evidence>
<feature type="compositionally biased region" description="Basic residues" evidence="1">
    <location>
        <begin position="209"/>
        <end position="218"/>
    </location>
</feature>
<evidence type="ECO:0000313" key="4">
    <source>
        <dbReference type="Proteomes" id="UP000037460"/>
    </source>
</evidence>
<dbReference type="InterPro" id="IPR024610">
    <property type="entry name" value="ING_N_histone-binding"/>
</dbReference>
<feature type="domain" description="SGF29 C-terminal" evidence="2">
    <location>
        <begin position="274"/>
        <end position="365"/>
    </location>
</feature>
<dbReference type="SMART" id="SM01408">
    <property type="entry name" value="ING"/>
    <property type="match status" value="1"/>
</dbReference>
<feature type="compositionally biased region" description="Gly residues" evidence="1">
    <location>
        <begin position="190"/>
        <end position="199"/>
    </location>
</feature>